<protein>
    <submittedName>
        <fullName evidence="2">Helix-turn-helix domain-containing protein</fullName>
    </submittedName>
</protein>
<name>A0ABY3TY28_9MYCO</name>
<sequence>MTTTPMERIALSPRQVADLFGCCEKTVRRYIAQGLLPAHRLGPRFLRIYRDDAEALLMPTAGGSA</sequence>
<proteinExistence type="predicted"/>
<accession>A0ABY3TY28</accession>
<evidence type="ECO:0000259" key="1">
    <source>
        <dbReference type="Pfam" id="PF12728"/>
    </source>
</evidence>
<dbReference type="Pfam" id="PF12728">
    <property type="entry name" value="HTH_17"/>
    <property type="match status" value="1"/>
</dbReference>
<dbReference type="InterPro" id="IPR009061">
    <property type="entry name" value="DNA-bd_dom_put_sf"/>
</dbReference>
<dbReference type="EMBL" id="CP092365">
    <property type="protein sequence ID" value="ULN51523.1"/>
    <property type="molecule type" value="Genomic_DNA"/>
</dbReference>
<evidence type="ECO:0000313" key="2">
    <source>
        <dbReference type="EMBL" id="ULN51523.1"/>
    </source>
</evidence>
<keyword evidence="3" id="KW-1185">Reference proteome</keyword>
<feature type="domain" description="Helix-turn-helix" evidence="1">
    <location>
        <begin position="11"/>
        <end position="52"/>
    </location>
</feature>
<dbReference type="InterPro" id="IPR041657">
    <property type="entry name" value="HTH_17"/>
</dbReference>
<dbReference type="RefSeq" id="WP_240169806.1">
    <property type="nucleotide sequence ID" value="NZ_CP092365.1"/>
</dbReference>
<gene>
    <name evidence="2" type="ORF">MIU77_11455</name>
</gene>
<reference evidence="2" key="1">
    <citation type="submission" date="2022-08" db="EMBL/GenBank/DDBJ databases">
        <title>Complete genome sequence of 14 non-tuberculosis mycobacteria type-strains.</title>
        <authorList>
            <person name="Igarashi Y."/>
            <person name="Osugi A."/>
            <person name="Mitarai S."/>
        </authorList>
    </citation>
    <scope>NUCLEOTIDE SEQUENCE</scope>
    <source>
        <strain evidence="2">DSM 45575</strain>
    </source>
</reference>
<dbReference type="Proteomes" id="UP001055200">
    <property type="component" value="Chromosome"/>
</dbReference>
<dbReference type="SUPFAM" id="SSF46955">
    <property type="entry name" value="Putative DNA-binding domain"/>
    <property type="match status" value="1"/>
</dbReference>
<dbReference type="NCBIfam" id="TIGR01764">
    <property type="entry name" value="excise"/>
    <property type="match status" value="1"/>
</dbReference>
<dbReference type="InterPro" id="IPR010093">
    <property type="entry name" value="SinI_DNA-bd"/>
</dbReference>
<evidence type="ECO:0000313" key="3">
    <source>
        <dbReference type="Proteomes" id="UP001055200"/>
    </source>
</evidence>
<organism evidence="2 3">
    <name type="scientific">Mycolicibacillus parakoreensis</name>
    <dbReference type="NCBI Taxonomy" id="1069221"/>
    <lineage>
        <taxon>Bacteria</taxon>
        <taxon>Bacillati</taxon>
        <taxon>Actinomycetota</taxon>
        <taxon>Actinomycetes</taxon>
        <taxon>Mycobacteriales</taxon>
        <taxon>Mycobacteriaceae</taxon>
        <taxon>Mycolicibacillus</taxon>
    </lineage>
</organism>